<accession>A0A372DI29</accession>
<dbReference type="Proteomes" id="UP000262917">
    <property type="component" value="Unassembled WGS sequence"/>
</dbReference>
<dbReference type="OrthoDB" id="6027991at2"/>
<evidence type="ECO:0000313" key="2">
    <source>
        <dbReference type="EMBL" id="RFP59186.1"/>
    </source>
</evidence>
<name>A0A372DI29_9GAMM</name>
<feature type="region of interest" description="Disordered" evidence="1">
    <location>
        <begin position="101"/>
        <end position="142"/>
    </location>
</feature>
<protein>
    <recommendedName>
        <fullName evidence="4">Protein sip-5</fullName>
    </recommendedName>
</protein>
<dbReference type="AlphaFoldDB" id="A0A372DI29"/>
<proteinExistence type="predicted"/>
<sequence>MGFDALIQKVTQAEAALEAQERRTAADWRQLRASWRQAWTPGRIVIAGLVSGFVVGRVELPRNATGGGTLQLLSALAGLFAGGSAQAAAGEAAATAQQAAAATADAAGTEPGPTPAAAAAPATAPELTPEATQDLYRHAGLP</sequence>
<reference evidence="2 3" key="1">
    <citation type="submission" date="2018-08" db="EMBL/GenBank/DDBJ databases">
        <title>Lysobacter weifangensis sp. nov., a new member of the family 'Xanthomonadaceae', isolated from soil in a farmland.</title>
        <authorList>
            <person name="Zhao H."/>
        </authorList>
    </citation>
    <scope>NUCLEOTIDE SEQUENCE [LARGE SCALE GENOMIC DNA]</scope>
    <source>
        <strain evidence="2 3">WF-2</strain>
    </source>
</reference>
<evidence type="ECO:0000313" key="3">
    <source>
        <dbReference type="Proteomes" id="UP000262917"/>
    </source>
</evidence>
<evidence type="ECO:0008006" key="4">
    <source>
        <dbReference type="Google" id="ProtNLM"/>
    </source>
</evidence>
<feature type="compositionally biased region" description="Low complexity" evidence="1">
    <location>
        <begin position="101"/>
        <end position="132"/>
    </location>
</feature>
<keyword evidence="3" id="KW-1185">Reference proteome</keyword>
<organism evidence="2 3">
    <name type="scientific">Cognatiluteimonas weifangensis</name>
    <dbReference type="NCBI Taxonomy" id="2303539"/>
    <lineage>
        <taxon>Bacteria</taxon>
        <taxon>Pseudomonadati</taxon>
        <taxon>Pseudomonadota</taxon>
        <taxon>Gammaproteobacteria</taxon>
        <taxon>Lysobacterales</taxon>
        <taxon>Lysobacteraceae</taxon>
        <taxon>Cognatiluteimonas</taxon>
    </lineage>
</organism>
<dbReference type="EMBL" id="QVPD01000014">
    <property type="protein sequence ID" value="RFP59186.1"/>
    <property type="molecule type" value="Genomic_DNA"/>
</dbReference>
<dbReference type="RefSeq" id="WP_117203443.1">
    <property type="nucleotide sequence ID" value="NZ_JBHTBK010000025.1"/>
</dbReference>
<comment type="caution">
    <text evidence="2">The sequence shown here is derived from an EMBL/GenBank/DDBJ whole genome shotgun (WGS) entry which is preliminary data.</text>
</comment>
<gene>
    <name evidence="2" type="ORF">D0Y53_11385</name>
</gene>
<evidence type="ECO:0000256" key="1">
    <source>
        <dbReference type="SAM" id="MobiDB-lite"/>
    </source>
</evidence>